<feature type="region of interest" description="Disordered" evidence="1">
    <location>
        <begin position="1"/>
        <end position="21"/>
    </location>
</feature>
<accession>A0A845QLI8</accession>
<dbReference type="EMBL" id="QXWK01000022">
    <property type="protein sequence ID" value="NBH62294.1"/>
    <property type="molecule type" value="Genomic_DNA"/>
</dbReference>
<feature type="compositionally biased region" description="Basic and acidic residues" evidence="1">
    <location>
        <begin position="7"/>
        <end position="17"/>
    </location>
</feature>
<name>A0A845QLI8_9FIRM</name>
<evidence type="ECO:0000313" key="2">
    <source>
        <dbReference type="EMBL" id="NBH62294.1"/>
    </source>
</evidence>
<protein>
    <submittedName>
        <fullName evidence="2">Uncharacterized protein</fullName>
    </submittedName>
</protein>
<keyword evidence="3" id="KW-1185">Reference proteome</keyword>
<organism evidence="2 3">
    <name type="scientific">Anaerotruncus colihominis</name>
    <dbReference type="NCBI Taxonomy" id="169435"/>
    <lineage>
        <taxon>Bacteria</taxon>
        <taxon>Bacillati</taxon>
        <taxon>Bacillota</taxon>
        <taxon>Clostridia</taxon>
        <taxon>Eubacteriales</taxon>
        <taxon>Oscillospiraceae</taxon>
        <taxon>Anaerotruncus</taxon>
    </lineage>
</organism>
<gene>
    <name evidence="2" type="ORF">D0435_11585</name>
</gene>
<dbReference type="Proteomes" id="UP000446866">
    <property type="component" value="Unassembled WGS sequence"/>
</dbReference>
<evidence type="ECO:0000256" key="1">
    <source>
        <dbReference type="SAM" id="MobiDB-lite"/>
    </source>
</evidence>
<proteinExistence type="predicted"/>
<dbReference type="RefSeq" id="WP_160202583.1">
    <property type="nucleotide sequence ID" value="NZ_QXWK01000022.1"/>
</dbReference>
<sequence>MLQKSKINKEEKGRQESKPAAQKNNLDILPIRYYDEDAGAFVLNDGSYFDIYEKVADDVDNMMEDEVQMLMIRLAKFLKLYKDDIKIISMNFPTNLLSQEKRLTKKMQETNDPVRKKWLQRSISELQRAEKGTRKREYYFVLMSRTAEQHYDQVQQLSILGDGVREISLEKKLQIVYKLCNPNSLIIREEGIK</sequence>
<reference evidence="2 3" key="1">
    <citation type="submission" date="2018-08" db="EMBL/GenBank/DDBJ databases">
        <title>Murine metabolic-syndrome-specific gut microbial biobank.</title>
        <authorList>
            <person name="Liu C."/>
        </authorList>
    </citation>
    <scope>NUCLEOTIDE SEQUENCE [LARGE SCALE GENOMIC DNA]</scope>
    <source>
        <strain evidence="2 3">28</strain>
    </source>
</reference>
<dbReference type="AlphaFoldDB" id="A0A845QLI8"/>
<comment type="caution">
    <text evidence="2">The sequence shown here is derived from an EMBL/GenBank/DDBJ whole genome shotgun (WGS) entry which is preliminary data.</text>
</comment>
<evidence type="ECO:0000313" key="3">
    <source>
        <dbReference type="Proteomes" id="UP000446866"/>
    </source>
</evidence>